<feature type="non-terminal residue" evidence="1">
    <location>
        <position position="1"/>
    </location>
</feature>
<organism evidence="1 2">
    <name type="scientific">Onchocerca flexuosa</name>
    <dbReference type="NCBI Taxonomy" id="387005"/>
    <lineage>
        <taxon>Eukaryota</taxon>
        <taxon>Metazoa</taxon>
        <taxon>Ecdysozoa</taxon>
        <taxon>Nematoda</taxon>
        <taxon>Chromadorea</taxon>
        <taxon>Rhabditida</taxon>
        <taxon>Spirurina</taxon>
        <taxon>Spiruromorpha</taxon>
        <taxon>Filarioidea</taxon>
        <taxon>Onchocercidae</taxon>
        <taxon>Onchocerca</taxon>
    </lineage>
</organism>
<gene>
    <name evidence="1" type="ORF">X798_04501</name>
</gene>
<protein>
    <submittedName>
        <fullName evidence="1">Uncharacterized protein</fullName>
    </submittedName>
</protein>
<name>A0A238BSW8_9BILA</name>
<dbReference type="EMBL" id="KZ270008">
    <property type="protein sequence ID" value="OZC08441.1"/>
    <property type="molecule type" value="Genomic_DNA"/>
</dbReference>
<proteinExistence type="predicted"/>
<reference evidence="1 2" key="1">
    <citation type="submission" date="2015-12" db="EMBL/GenBank/DDBJ databases">
        <title>Draft genome of the nematode, Onchocerca flexuosa.</title>
        <authorList>
            <person name="Mitreva M."/>
        </authorList>
    </citation>
    <scope>NUCLEOTIDE SEQUENCE [LARGE SCALE GENOMIC DNA]</scope>
    <source>
        <strain evidence="1">Red Deer</strain>
    </source>
</reference>
<keyword evidence="2" id="KW-1185">Reference proteome</keyword>
<dbReference type="Proteomes" id="UP000242913">
    <property type="component" value="Unassembled WGS sequence"/>
</dbReference>
<evidence type="ECO:0000313" key="1">
    <source>
        <dbReference type="EMBL" id="OZC08441.1"/>
    </source>
</evidence>
<accession>A0A238BSW8</accession>
<dbReference type="AlphaFoldDB" id="A0A238BSW8"/>
<sequence length="38" mass="4566">IAIILEFFAALITFQQSFTRDWILESSFVIKDFRDRID</sequence>
<evidence type="ECO:0000313" key="2">
    <source>
        <dbReference type="Proteomes" id="UP000242913"/>
    </source>
</evidence>